<protein>
    <submittedName>
        <fullName evidence="1">Uncharacterized protein</fullName>
    </submittedName>
</protein>
<keyword evidence="2" id="KW-1185">Reference proteome</keyword>
<gene>
    <name evidence="1" type="ORF">PP769_18995</name>
</gene>
<name>A0AA96GHW8_9BACT</name>
<sequence>MISSEDLPKQVRNLLNLEKQEHLAPKALITQTRKAYAMVAPTITKVVDSHCQARPMNVEDSEGHHMPFVVQTIMEDGGTPWYVEFWHWITG</sequence>
<dbReference type="Proteomes" id="UP001302719">
    <property type="component" value="Chromosome"/>
</dbReference>
<proteinExistence type="predicted"/>
<evidence type="ECO:0000313" key="1">
    <source>
        <dbReference type="EMBL" id="WNM58031.1"/>
    </source>
</evidence>
<dbReference type="EMBL" id="CP116967">
    <property type="protein sequence ID" value="WNM58031.1"/>
    <property type="molecule type" value="Genomic_DNA"/>
</dbReference>
<organism evidence="1 2">
    <name type="scientific">Candidatus Nitrospira allomarina</name>
    <dbReference type="NCBI Taxonomy" id="3020900"/>
    <lineage>
        <taxon>Bacteria</taxon>
        <taxon>Pseudomonadati</taxon>
        <taxon>Nitrospirota</taxon>
        <taxon>Nitrospiria</taxon>
        <taxon>Nitrospirales</taxon>
        <taxon>Nitrospiraceae</taxon>
        <taxon>Nitrospira</taxon>
    </lineage>
</organism>
<dbReference type="KEGG" id="nall:PP769_18995"/>
<accession>A0AA96GHW8</accession>
<dbReference type="AlphaFoldDB" id="A0AA96GHW8"/>
<evidence type="ECO:0000313" key="2">
    <source>
        <dbReference type="Proteomes" id="UP001302719"/>
    </source>
</evidence>
<dbReference type="RefSeq" id="WP_312643255.1">
    <property type="nucleotide sequence ID" value="NZ_CP116967.1"/>
</dbReference>
<reference evidence="1 2" key="1">
    <citation type="submission" date="2023-01" db="EMBL/GenBank/DDBJ databases">
        <title>Cultivation and genomic characterization of new, ubiquitous marine nitrite-oxidizing bacteria from the Nitrospirales.</title>
        <authorList>
            <person name="Mueller A.J."/>
            <person name="Daebeler A."/>
            <person name="Herbold C.W."/>
            <person name="Kirkegaard R.H."/>
            <person name="Daims H."/>
        </authorList>
    </citation>
    <scope>NUCLEOTIDE SEQUENCE [LARGE SCALE GENOMIC DNA]</scope>
    <source>
        <strain evidence="1 2">VA</strain>
    </source>
</reference>